<evidence type="ECO:0000259" key="9">
    <source>
        <dbReference type="PROSITE" id="PS50067"/>
    </source>
</evidence>
<dbReference type="Gene3D" id="1.20.58.1980">
    <property type="match status" value="1"/>
</dbReference>
<keyword evidence="5" id="KW-0175">Coiled coil</keyword>
<evidence type="ECO:0000256" key="2">
    <source>
        <dbReference type="ARBA" id="ARBA00022490"/>
    </source>
</evidence>
<organism evidence="10 11">
    <name type="scientific">Nephila pilipes</name>
    <name type="common">Giant wood spider</name>
    <name type="synonym">Nephila maculata</name>
    <dbReference type="NCBI Taxonomy" id="299642"/>
    <lineage>
        <taxon>Eukaryota</taxon>
        <taxon>Metazoa</taxon>
        <taxon>Ecdysozoa</taxon>
        <taxon>Arthropoda</taxon>
        <taxon>Chelicerata</taxon>
        <taxon>Arachnida</taxon>
        <taxon>Araneae</taxon>
        <taxon>Araneomorphae</taxon>
        <taxon>Entelegynae</taxon>
        <taxon>Araneoidea</taxon>
        <taxon>Nephilidae</taxon>
        <taxon>Nephila</taxon>
    </lineage>
</organism>
<comment type="similarity">
    <text evidence="7">Belongs to the TRAFAC class myosin-kinesin ATPase superfamily. Kinesin family.</text>
</comment>
<keyword evidence="6" id="KW-0206">Cytoskeleton</keyword>
<gene>
    <name evidence="10" type="ORF">NPIL_532481</name>
</gene>
<evidence type="ECO:0000313" key="11">
    <source>
        <dbReference type="Proteomes" id="UP000887013"/>
    </source>
</evidence>
<dbReference type="EMBL" id="BMAW01121781">
    <property type="protein sequence ID" value="GFT95602.1"/>
    <property type="molecule type" value="Genomic_DNA"/>
</dbReference>
<sequence>GDSIPGIELLTLLLREALGGNCLTVLIACIADFRYGNTEDTLAVLKLVSNARKISNKPVTNTIPVPHTRDMRRDFETQEEASTPRMADVTAIENTDIEPSREDTRKYENINFVINQLVQTNNVIFALEAKLNTIPLFPHCYGPNEMEEVRKELTKFKERTRNQGEFNLSLPCPIKGCLHHSQLSNTNLNFNQTNQNKKRQHDANPENNFQIPNKTAKQPRIIKSNSSNETLNKFNTLRINNQVDVAEAIPPPPRKNPTNNASTHN</sequence>
<dbReference type="GO" id="GO:0007018">
    <property type="term" value="P:microtubule-based movement"/>
    <property type="evidence" value="ECO:0007669"/>
    <property type="project" value="InterPro"/>
</dbReference>
<dbReference type="GO" id="GO:0003777">
    <property type="term" value="F:microtubule motor activity"/>
    <property type="evidence" value="ECO:0007669"/>
    <property type="project" value="InterPro"/>
</dbReference>
<dbReference type="InterPro" id="IPR001752">
    <property type="entry name" value="Kinesin_motor_dom"/>
</dbReference>
<comment type="caution">
    <text evidence="7">Lacks conserved residue(s) required for the propagation of feature annotation.</text>
</comment>
<keyword evidence="11" id="KW-1185">Reference proteome</keyword>
<dbReference type="AlphaFoldDB" id="A0A8X6PXV3"/>
<feature type="compositionally biased region" description="Polar residues" evidence="8">
    <location>
        <begin position="256"/>
        <end position="265"/>
    </location>
</feature>
<dbReference type="GO" id="GO:0005875">
    <property type="term" value="C:microtubule associated complex"/>
    <property type="evidence" value="ECO:0007669"/>
    <property type="project" value="TreeGrafter"/>
</dbReference>
<dbReference type="GO" id="GO:0051231">
    <property type="term" value="P:spindle elongation"/>
    <property type="evidence" value="ECO:0007669"/>
    <property type="project" value="TreeGrafter"/>
</dbReference>
<dbReference type="PANTHER" id="PTHR47969">
    <property type="entry name" value="CHROMOSOME-ASSOCIATED KINESIN KIF4A-RELATED"/>
    <property type="match status" value="1"/>
</dbReference>
<comment type="caution">
    <text evidence="10">The sequence shown here is derived from an EMBL/GenBank/DDBJ whole genome shotgun (WGS) entry which is preliminary data.</text>
</comment>
<dbReference type="InterPro" id="IPR027640">
    <property type="entry name" value="Kinesin-like_fam"/>
</dbReference>
<feature type="domain" description="Kinesin motor" evidence="9">
    <location>
        <begin position="1"/>
        <end position="54"/>
    </location>
</feature>
<feature type="region of interest" description="Disordered" evidence="8">
    <location>
        <begin position="242"/>
        <end position="265"/>
    </location>
</feature>
<name>A0A8X6PXV3_NEPPI</name>
<dbReference type="PROSITE" id="PS50067">
    <property type="entry name" value="KINESIN_MOTOR_2"/>
    <property type="match status" value="1"/>
</dbReference>
<feature type="non-terminal residue" evidence="10">
    <location>
        <position position="1"/>
    </location>
</feature>
<evidence type="ECO:0000256" key="3">
    <source>
        <dbReference type="ARBA" id="ARBA00022741"/>
    </source>
</evidence>
<evidence type="ECO:0000256" key="5">
    <source>
        <dbReference type="ARBA" id="ARBA00023054"/>
    </source>
</evidence>
<dbReference type="SUPFAM" id="SSF52540">
    <property type="entry name" value="P-loop containing nucleoside triphosphate hydrolases"/>
    <property type="match status" value="1"/>
</dbReference>
<evidence type="ECO:0000256" key="1">
    <source>
        <dbReference type="ARBA" id="ARBA00004245"/>
    </source>
</evidence>
<protein>
    <recommendedName>
        <fullName evidence="9">Kinesin motor domain-containing protein</fullName>
    </recommendedName>
</protein>
<comment type="subcellular location">
    <subcellularLocation>
        <location evidence="1">Cytoplasm</location>
        <location evidence="1">Cytoskeleton</location>
    </subcellularLocation>
</comment>
<reference evidence="10" key="1">
    <citation type="submission" date="2020-08" db="EMBL/GenBank/DDBJ databases">
        <title>Multicomponent nature underlies the extraordinary mechanical properties of spider dragline silk.</title>
        <authorList>
            <person name="Kono N."/>
            <person name="Nakamura H."/>
            <person name="Mori M."/>
            <person name="Yoshida Y."/>
            <person name="Ohtoshi R."/>
            <person name="Malay A.D."/>
            <person name="Moran D.A.P."/>
            <person name="Tomita M."/>
            <person name="Numata K."/>
            <person name="Arakawa K."/>
        </authorList>
    </citation>
    <scope>NUCLEOTIDE SEQUENCE</scope>
</reference>
<dbReference type="GO" id="GO:0005524">
    <property type="term" value="F:ATP binding"/>
    <property type="evidence" value="ECO:0007669"/>
    <property type="project" value="UniProtKB-KW"/>
</dbReference>
<dbReference type="GO" id="GO:0007052">
    <property type="term" value="P:mitotic spindle organization"/>
    <property type="evidence" value="ECO:0007669"/>
    <property type="project" value="TreeGrafter"/>
</dbReference>
<evidence type="ECO:0000256" key="7">
    <source>
        <dbReference type="PROSITE-ProRule" id="PRU00283"/>
    </source>
</evidence>
<accession>A0A8X6PXV3</accession>
<keyword evidence="4" id="KW-0067">ATP-binding</keyword>
<feature type="compositionally biased region" description="Polar residues" evidence="8">
    <location>
        <begin position="205"/>
        <end position="216"/>
    </location>
</feature>
<keyword evidence="2" id="KW-0963">Cytoplasm</keyword>
<evidence type="ECO:0000313" key="10">
    <source>
        <dbReference type="EMBL" id="GFT95602.1"/>
    </source>
</evidence>
<keyword evidence="3" id="KW-0547">Nucleotide-binding</keyword>
<dbReference type="GO" id="GO:0008017">
    <property type="term" value="F:microtubule binding"/>
    <property type="evidence" value="ECO:0007669"/>
    <property type="project" value="InterPro"/>
</dbReference>
<evidence type="ECO:0000256" key="6">
    <source>
        <dbReference type="ARBA" id="ARBA00023212"/>
    </source>
</evidence>
<evidence type="ECO:0000256" key="4">
    <source>
        <dbReference type="ARBA" id="ARBA00022840"/>
    </source>
</evidence>
<feature type="region of interest" description="Disordered" evidence="8">
    <location>
        <begin position="188"/>
        <end position="228"/>
    </location>
</feature>
<dbReference type="PANTHER" id="PTHR47969:SF15">
    <property type="entry name" value="CHROMOSOME-ASSOCIATED KINESIN KIF4A-RELATED"/>
    <property type="match status" value="1"/>
</dbReference>
<evidence type="ECO:0000256" key="8">
    <source>
        <dbReference type="SAM" id="MobiDB-lite"/>
    </source>
</evidence>
<dbReference type="InterPro" id="IPR027417">
    <property type="entry name" value="P-loop_NTPase"/>
</dbReference>
<dbReference type="Proteomes" id="UP000887013">
    <property type="component" value="Unassembled WGS sequence"/>
</dbReference>
<proteinExistence type="inferred from homology"/>